<keyword evidence="6" id="KW-0175">Coiled coil</keyword>
<feature type="coiled-coil region" evidence="6">
    <location>
        <begin position="829"/>
        <end position="856"/>
    </location>
</feature>
<evidence type="ECO:0000256" key="2">
    <source>
        <dbReference type="ARBA" id="ARBA00022481"/>
    </source>
</evidence>
<dbReference type="PRINTS" id="PR00260">
    <property type="entry name" value="CHEMTRNSDUCR"/>
</dbReference>
<dbReference type="SMART" id="SM00304">
    <property type="entry name" value="HAMP"/>
    <property type="match status" value="2"/>
</dbReference>
<feature type="domain" description="HAMP" evidence="9">
    <location>
        <begin position="350"/>
        <end position="402"/>
    </location>
</feature>
<dbReference type="CDD" id="cd06225">
    <property type="entry name" value="HAMP"/>
    <property type="match status" value="1"/>
</dbReference>
<dbReference type="InterPro" id="IPR004089">
    <property type="entry name" value="MCPsignal_dom"/>
</dbReference>
<dbReference type="FunFam" id="1.10.287.950:FF:000001">
    <property type="entry name" value="Methyl-accepting chemotaxis sensory transducer"/>
    <property type="match status" value="1"/>
</dbReference>
<keyword evidence="7" id="KW-0472">Membrane</keyword>
<dbReference type="PANTHER" id="PTHR43531">
    <property type="entry name" value="PROTEIN ICFG"/>
    <property type="match status" value="1"/>
</dbReference>
<dbReference type="GO" id="GO:0006935">
    <property type="term" value="P:chemotaxis"/>
    <property type="evidence" value="ECO:0007669"/>
    <property type="project" value="UniProtKB-KW"/>
</dbReference>
<organism evidence="10 11">
    <name type="scientific">Beggiatoa leptomitoformis</name>
    <dbReference type="NCBI Taxonomy" id="288004"/>
    <lineage>
        <taxon>Bacteria</taxon>
        <taxon>Pseudomonadati</taxon>
        <taxon>Pseudomonadota</taxon>
        <taxon>Gammaproteobacteria</taxon>
        <taxon>Thiotrichales</taxon>
        <taxon>Thiotrichaceae</taxon>
        <taxon>Beggiatoa</taxon>
    </lineage>
</organism>
<dbReference type="Pfam" id="PF00015">
    <property type="entry name" value="MCPsignal"/>
    <property type="match status" value="1"/>
</dbReference>
<dbReference type="SUPFAM" id="SSF158472">
    <property type="entry name" value="HAMP domain-like"/>
    <property type="match status" value="1"/>
</dbReference>
<evidence type="ECO:0000259" key="9">
    <source>
        <dbReference type="PROSITE" id="PS50885"/>
    </source>
</evidence>
<dbReference type="GO" id="GO:0004888">
    <property type="term" value="F:transmembrane signaling receptor activity"/>
    <property type="evidence" value="ECO:0007669"/>
    <property type="project" value="InterPro"/>
</dbReference>
<dbReference type="Gene3D" id="6.10.340.10">
    <property type="match status" value="1"/>
</dbReference>
<dbReference type="InterPro" id="IPR004090">
    <property type="entry name" value="Chemotax_Me-accpt_rcpt"/>
</dbReference>
<gene>
    <name evidence="10" type="ORF">BLE401_17255</name>
</gene>
<dbReference type="GO" id="GO:0005886">
    <property type="term" value="C:plasma membrane"/>
    <property type="evidence" value="ECO:0007669"/>
    <property type="project" value="TreeGrafter"/>
</dbReference>
<dbReference type="Gene3D" id="1.10.287.950">
    <property type="entry name" value="Methyl-accepting chemotaxis protein"/>
    <property type="match status" value="1"/>
</dbReference>
<dbReference type="SMART" id="SM00283">
    <property type="entry name" value="MA"/>
    <property type="match status" value="1"/>
</dbReference>
<evidence type="ECO:0000256" key="4">
    <source>
        <dbReference type="ARBA" id="ARBA00029447"/>
    </source>
</evidence>
<accession>A0A2N9YIE8</accession>
<proteinExistence type="inferred from homology"/>
<name>A0A2N9YIE8_9GAMM</name>
<evidence type="ECO:0000256" key="7">
    <source>
        <dbReference type="SAM" id="Phobius"/>
    </source>
</evidence>
<dbReference type="InterPro" id="IPR000014">
    <property type="entry name" value="PAS"/>
</dbReference>
<evidence type="ECO:0000256" key="3">
    <source>
        <dbReference type="ARBA" id="ARBA00023224"/>
    </source>
</evidence>
<dbReference type="AlphaFoldDB" id="A0A2N9YIE8"/>
<evidence type="ECO:0000313" key="11">
    <source>
        <dbReference type="Proteomes" id="UP000234271"/>
    </source>
</evidence>
<dbReference type="RefSeq" id="WP_062150990.1">
    <property type="nucleotide sequence ID" value="NZ_CP012373.2"/>
</dbReference>
<dbReference type="PANTHER" id="PTHR43531:SF14">
    <property type="entry name" value="METHYL-ACCEPTING CHEMOTAXIS PROTEIN I-RELATED"/>
    <property type="match status" value="1"/>
</dbReference>
<protein>
    <submittedName>
        <fullName evidence="10">HAMP domain-containing protein</fullName>
    </submittedName>
</protein>
<dbReference type="OrthoDB" id="6433966at2"/>
<feature type="transmembrane region" description="Helical" evidence="7">
    <location>
        <begin position="13"/>
        <end position="34"/>
    </location>
</feature>
<sequence>MKWFKNLSISTKLIFSVILLVIVCIITLSLVIGYQIKKLSEDSVASIARETAYHYAGMVEAVLEHDLDNVRSLARIVELMMQSSELSLTRAQTNILLKNLLEKEPSLLGVYAAFEPNAFDGKDDAFMNAVGHDATGRFIPHWHRNADGDIFTEPLKNYTEIGLGDYYLIPKQTQREAITEPYLYTQSDKKQVLITSLSVPIFNAKQVFIGVIGIHFAVENLQKMSEKLTVNEFKDAYTTVYSSRGLLVASKNAENFGKKIREVTQSDEYINAVLKNEPFLLNRYSKILQTMVLSYGAEFDIGNTNTRWIVSINIPLFELEKSFEQAVFHILLIGIVTLIVAILMVYWLAKKIATPLHEAVAISQAIATGQLDNHIVPDSQDETGQLLQAFSLMQAKLHQQILKDKQIADEALRINEALNNVSTGVLIADNNYRVIYINKAAQQFFTKHEYSIRQHIPSFQANIVLGQFIDSYHANPAYQRQILSEMTASYARDIHIGQLTASLNINMVINVAGEKLGWVLEWRDRSLEVVMEEELKSVVFAASAGRFDQRMSLENKTGFFRNIGETLNQTLQYNQQMTSDLMRVFSAVSQGDLTQSIRNEYAGDLQILKTDVNTTINQLIKVIHNIQQSVETVSAASNDISQGNINLSQRTEEQAAALEQTAASIEEITSTIQQNAENARRAKQLALDAQNRAQQGGAVINSAIATMTMINQSSKRIADIISVIDEIAFQTNLLALNAAVEAARAGEQGRGFAVVANEVRNLAQRSAIAAKEIKNLIQNSVEQVEEGSTRVNESGKTLESILVAVQNVSNIVAEITTASIEQAAGIQQVNKAISQMDEMTQQNASLVEEAAAASTAMREQAVELKTAIAFFKTNSGASGFNPKL</sequence>
<dbReference type="CDD" id="cd12913">
    <property type="entry name" value="PDC1_MCP_like"/>
    <property type="match status" value="1"/>
</dbReference>
<evidence type="ECO:0000256" key="1">
    <source>
        <dbReference type="ARBA" id="ARBA00004370"/>
    </source>
</evidence>
<dbReference type="Proteomes" id="UP000234271">
    <property type="component" value="Chromosome"/>
</dbReference>
<keyword evidence="7" id="KW-0812">Transmembrane</keyword>
<keyword evidence="11" id="KW-1185">Reference proteome</keyword>
<reference evidence="11" key="1">
    <citation type="submission" date="2016-12" db="EMBL/GenBank/DDBJ databases">
        <title>Complete Genome Sequence of Beggiatoa leptomitiformis D-401.</title>
        <authorList>
            <person name="Fomenkov A."/>
            <person name="Vincze T."/>
            <person name="Grabovich M."/>
            <person name="Anton B.P."/>
            <person name="Dubinina G."/>
            <person name="Orlova M."/>
            <person name="Belousova E."/>
            <person name="Roberts R.J."/>
        </authorList>
    </citation>
    <scope>NUCLEOTIDE SEQUENCE [LARGE SCALE GENOMIC DNA]</scope>
    <source>
        <strain evidence="11">D-401</strain>
    </source>
</reference>
<evidence type="ECO:0000256" key="6">
    <source>
        <dbReference type="SAM" id="Coils"/>
    </source>
</evidence>
<evidence type="ECO:0000313" key="10">
    <source>
        <dbReference type="EMBL" id="AUI70274.1"/>
    </source>
</evidence>
<dbReference type="GO" id="GO:0007165">
    <property type="term" value="P:signal transduction"/>
    <property type="evidence" value="ECO:0007669"/>
    <property type="project" value="UniProtKB-KW"/>
</dbReference>
<dbReference type="EMBL" id="CP018889">
    <property type="protein sequence ID" value="AUI70274.1"/>
    <property type="molecule type" value="Genomic_DNA"/>
</dbReference>
<dbReference type="PROSITE" id="PS50111">
    <property type="entry name" value="CHEMOTAXIS_TRANSDUC_2"/>
    <property type="match status" value="1"/>
</dbReference>
<evidence type="ECO:0000256" key="5">
    <source>
        <dbReference type="PROSITE-ProRule" id="PRU00284"/>
    </source>
</evidence>
<comment type="similarity">
    <text evidence="4">Belongs to the methyl-accepting chemotaxis (MCP) protein family.</text>
</comment>
<feature type="transmembrane region" description="Helical" evidence="7">
    <location>
        <begin position="326"/>
        <end position="349"/>
    </location>
</feature>
<dbReference type="Gene3D" id="3.30.450.20">
    <property type="entry name" value="PAS domain"/>
    <property type="match status" value="2"/>
</dbReference>
<keyword evidence="2" id="KW-0488">Methylation</keyword>
<comment type="subcellular location">
    <subcellularLocation>
        <location evidence="1">Membrane</location>
    </subcellularLocation>
</comment>
<keyword evidence="3 5" id="KW-0807">Transducer</keyword>
<dbReference type="SUPFAM" id="SSF58104">
    <property type="entry name" value="Methyl-accepting chemotaxis protein (MCP) signaling domain"/>
    <property type="match status" value="1"/>
</dbReference>
<dbReference type="InterPro" id="IPR003660">
    <property type="entry name" value="HAMP_dom"/>
</dbReference>
<dbReference type="CDD" id="cd11386">
    <property type="entry name" value="MCP_signal"/>
    <property type="match status" value="1"/>
</dbReference>
<dbReference type="Pfam" id="PF00672">
    <property type="entry name" value="HAMP"/>
    <property type="match status" value="1"/>
</dbReference>
<dbReference type="PROSITE" id="PS50885">
    <property type="entry name" value="HAMP"/>
    <property type="match status" value="1"/>
</dbReference>
<dbReference type="Pfam" id="PF13188">
    <property type="entry name" value="PAS_8"/>
    <property type="match status" value="1"/>
</dbReference>
<keyword evidence="7" id="KW-1133">Transmembrane helix</keyword>
<evidence type="ECO:0000259" key="8">
    <source>
        <dbReference type="PROSITE" id="PS50111"/>
    </source>
</evidence>
<dbReference type="InterPro" id="IPR051310">
    <property type="entry name" value="MCP_chemotaxis"/>
</dbReference>
<feature type="domain" description="Methyl-accepting transducer" evidence="8">
    <location>
        <begin position="629"/>
        <end position="858"/>
    </location>
</feature>
<dbReference type="Pfam" id="PF22673">
    <property type="entry name" value="MCP-like_PDC_1"/>
    <property type="match status" value="1"/>
</dbReference>
<dbReference type="Pfam" id="PF18947">
    <property type="entry name" value="HAMP_2"/>
    <property type="match status" value="1"/>
</dbReference>